<dbReference type="PANTHER" id="PTHR11956">
    <property type="entry name" value="ARGINYL-TRNA SYNTHETASE"/>
    <property type="match status" value="1"/>
</dbReference>
<dbReference type="SUPFAM" id="SSF52374">
    <property type="entry name" value="Nucleotidylyl transferase"/>
    <property type="match status" value="1"/>
</dbReference>
<gene>
    <name evidence="10 14" type="primary">argS</name>
    <name evidence="14" type="ORF">JF922_06010</name>
</gene>
<dbReference type="PROSITE" id="PS00178">
    <property type="entry name" value="AA_TRNA_LIGASE_I"/>
    <property type="match status" value="1"/>
</dbReference>
<dbReference type="InterPro" id="IPR009080">
    <property type="entry name" value="tRNAsynth_Ia_anticodon-bd"/>
</dbReference>
<evidence type="ECO:0000256" key="5">
    <source>
        <dbReference type="ARBA" id="ARBA00022741"/>
    </source>
</evidence>
<proteinExistence type="inferred from homology"/>
<dbReference type="GO" id="GO:0004814">
    <property type="term" value="F:arginine-tRNA ligase activity"/>
    <property type="evidence" value="ECO:0007669"/>
    <property type="project" value="UniProtKB-UniRule"/>
</dbReference>
<evidence type="ECO:0000256" key="4">
    <source>
        <dbReference type="ARBA" id="ARBA00022598"/>
    </source>
</evidence>
<keyword evidence="3 10" id="KW-0963">Cytoplasm</keyword>
<evidence type="ECO:0000256" key="11">
    <source>
        <dbReference type="RuleBase" id="RU363038"/>
    </source>
</evidence>
<dbReference type="InterPro" id="IPR005148">
    <property type="entry name" value="Arg-tRNA-synth_N"/>
</dbReference>
<dbReference type="GO" id="GO:0005524">
    <property type="term" value="F:ATP binding"/>
    <property type="evidence" value="ECO:0007669"/>
    <property type="project" value="UniProtKB-UniRule"/>
</dbReference>
<feature type="domain" description="Arginyl tRNA synthetase N-terminal" evidence="13">
    <location>
        <begin position="8"/>
        <end position="92"/>
    </location>
</feature>
<dbReference type="InterPro" id="IPR001278">
    <property type="entry name" value="Arg-tRNA-ligase"/>
</dbReference>
<keyword evidence="15" id="KW-1185">Reference proteome</keyword>
<dbReference type="CDD" id="cd07956">
    <property type="entry name" value="Anticodon_Ia_Arg"/>
    <property type="match status" value="1"/>
</dbReference>
<dbReference type="Gene3D" id="3.40.50.620">
    <property type="entry name" value="HUPs"/>
    <property type="match status" value="1"/>
</dbReference>
<dbReference type="SUPFAM" id="SSF55190">
    <property type="entry name" value="Arginyl-tRNA synthetase (ArgRS), N-terminal 'additional' domain"/>
    <property type="match status" value="1"/>
</dbReference>
<dbReference type="RefSeq" id="WP_338200005.1">
    <property type="nucleotide sequence ID" value="NZ_JAEKNR010000071.1"/>
</dbReference>
<evidence type="ECO:0000259" key="12">
    <source>
        <dbReference type="SMART" id="SM00836"/>
    </source>
</evidence>
<keyword evidence="4 10" id="KW-0436">Ligase</keyword>
<dbReference type="CDD" id="cd00671">
    <property type="entry name" value="ArgRS_core"/>
    <property type="match status" value="1"/>
</dbReference>
<comment type="catalytic activity">
    <reaction evidence="9 10">
        <text>tRNA(Arg) + L-arginine + ATP = L-arginyl-tRNA(Arg) + AMP + diphosphate</text>
        <dbReference type="Rhea" id="RHEA:20301"/>
        <dbReference type="Rhea" id="RHEA-COMP:9658"/>
        <dbReference type="Rhea" id="RHEA-COMP:9673"/>
        <dbReference type="ChEBI" id="CHEBI:30616"/>
        <dbReference type="ChEBI" id="CHEBI:32682"/>
        <dbReference type="ChEBI" id="CHEBI:33019"/>
        <dbReference type="ChEBI" id="CHEBI:78442"/>
        <dbReference type="ChEBI" id="CHEBI:78513"/>
        <dbReference type="ChEBI" id="CHEBI:456215"/>
        <dbReference type="EC" id="6.1.1.19"/>
    </reaction>
</comment>
<evidence type="ECO:0000256" key="8">
    <source>
        <dbReference type="ARBA" id="ARBA00023146"/>
    </source>
</evidence>
<dbReference type="SUPFAM" id="SSF47323">
    <property type="entry name" value="Anticodon-binding domain of a subclass of class I aminoacyl-tRNA synthetases"/>
    <property type="match status" value="1"/>
</dbReference>
<dbReference type="PANTHER" id="PTHR11956:SF5">
    <property type="entry name" value="ARGININE--TRNA LIGASE, CYTOPLASMIC"/>
    <property type="match status" value="1"/>
</dbReference>
<dbReference type="Pfam" id="PF05746">
    <property type="entry name" value="DALR_1"/>
    <property type="match status" value="1"/>
</dbReference>
<evidence type="ECO:0000313" key="15">
    <source>
        <dbReference type="Proteomes" id="UP000612893"/>
    </source>
</evidence>
<feature type="domain" description="DALR anticodon binding" evidence="12">
    <location>
        <begin position="465"/>
        <end position="582"/>
    </location>
</feature>
<dbReference type="EC" id="6.1.1.19" evidence="10"/>
<dbReference type="Proteomes" id="UP000612893">
    <property type="component" value="Unassembled WGS sequence"/>
</dbReference>
<sequence length="582" mass="63777">MLRGDLADELGRRIAAAAEAAFSVEVAMEEAAIRPAPPERQADYQSNAAMPLAKRLSLPSRDVAAGIAAHLETGDMLERPEVAGPGFINLTLRREWLERHAADLSADARLGAASDDDPRKVVIDYSSPNAAKEMHAGHLRSTILGDAIVRLLRFAGHEVIPQNHLGDWGTPFGMLVEQLVEQSWGGRGERRIPDLNALYQQARARFDSDPAFAERARRRVVALQAGDPETLAVWRELVAESVRQLEDLYGFLGVLLQPEDIRPESSYRDVLPEVVRELEEAGLAALSEGALCVFPPGFRTRDGEPLPLIVRKSDGGYTYDTTDLAAIRHRARELGADRLLYVVGAPQRLHFEMLFAVARLAGWLGPRDSAEHVSFGAILGADGKMLRTRSGVSISLMELLQEAVDRAASVVAERSELDEEERGRVALAVGIGALKYADLSNDREKDYVFSWDRMLAMDGNTAVYLQYANARIRSILARAAESGGRAAAPDIVLSTPPERALALKLAQFPAAVRMAVDKLQPHRVCTYLYETATAFSTFYERCSVLNAETAELRASRLALSELTSRTLTLGLDLLGIEAPERL</sequence>
<evidence type="ECO:0000256" key="6">
    <source>
        <dbReference type="ARBA" id="ARBA00022840"/>
    </source>
</evidence>
<organism evidence="14 15">
    <name type="scientific">Candidatus Nephthysia bennettiae</name>
    <dbReference type="NCBI Taxonomy" id="3127016"/>
    <lineage>
        <taxon>Bacteria</taxon>
        <taxon>Bacillati</taxon>
        <taxon>Candidatus Dormiibacterota</taxon>
        <taxon>Candidatus Dormibacteria</taxon>
        <taxon>Candidatus Dormibacterales</taxon>
        <taxon>Candidatus Dormibacteraceae</taxon>
        <taxon>Candidatus Nephthysia</taxon>
    </lineage>
</organism>
<comment type="similarity">
    <text evidence="2 10 11">Belongs to the class-I aminoacyl-tRNA synthetase family.</text>
</comment>
<protein>
    <recommendedName>
        <fullName evidence="10">Arginine--tRNA ligase</fullName>
        <ecNumber evidence="10">6.1.1.19</ecNumber>
    </recommendedName>
    <alternativeName>
        <fullName evidence="10">Arginyl-tRNA synthetase</fullName>
        <shortName evidence="10">ArgRS</shortName>
    </alternativeName>
</protein>
<dbReference type="PRINTS" id="PR01038">
    <property type="entry name" value="TRNASYNTHARG"/>
</dbReference>
<evidence type="ECO:0000259" key="13">
    <source>
        <dbReference type="SMART" id="SM01016"/>
    </source>
</evidence>
<dbReference type="HAMAP" id="MF_00123">
    <property type="entry name" value="Arg_tRNA_synth"/>
    <property type="match status" value="1"/>
</dbReference>
<keyword evidence="8 10" id="KW-0030">Aminoacyl-tRNA synthetase</keyword>
<dbReference type="FunFam" id="1.10.730.10:FF:000008">
    <property type="entry name" value="Arginine--tRNA ligase"/>
    <property type="match status" value="1"/>
</dbReference>
<evidence type="ECO:0000256" key="10">
    <source>
        <dbReference type="HAMAP-Rule" id="MF_00123"/>
    </source>
</evidence>
<dbReference type="GO" id="GO:0006420">
    <property type="term" value="P:arginyl-tRNA aminoacylation"/>
    <property type="evidence" value="ECO:0007669"/>
    <property type="project" value="UniProtKB-UniRule"/>
</dbReference>
<comment type="caution">
    <text evidence="10">Lacks conserved residue(s) required for the propagation of feature annotation.</text>
</comment>
<dbReference type="EMBL" id="JAEKNR010000071">
    <property type="protein sequence ID" value="MBJ7597625.1"/>
    <property type="molecule type" value="Genomic_DNA"/>
</dbReference>
<dbReference type="Gene3D" id="3.30.1360.70">
    <property type="entry name" value="Arginyl tRNA synthetase N-terminal domain"/>
    <property type="match status" value="1"/>
</dbReference>
<keyword evidence="6 10" id="KW-0067">ATP-binding</keyword>
<dbReference type="FunFam" id="3.40.50.620:FF:000116">
    <property type="entry name" value="Arginine--tRNA ligase"/>
    <property type="match status" value="1"/>
</dbReference>
<keyword evidence="5 10" id="KW-0547">Nucleotide-binding</keyword>
<dbReference type="InterPro" id="IPR036695">
    <property type="entry name" value="Arg-tRNA-synth_N_sf"/>
</dbReference>
<evidence type="ECO:0000256" key="9">
    <source>
        <dbReference type="ARBA" id="ARBA00049339"/>
    </source>
</evidence>
<comment type="subcellular location">
    <subcellularLocation>
        <location evidence="1 10">Cytoplasm</location>
    </subcellularLocation>
</comment>
<dbReference type="Pfam" id="PF00750">
    <property type="entry name" value="tRNA-synt_1d"/>
    <property type="match status" value="1"/>
</dbReference>
<evidence type="ECO:0000256" key="2">
    <source>
        <dbReference type="ARBA" id="ARBA00005594"/>
    </source>
</evidence>
<evidence type="ECO:0000256" key="7">
    <source>
        <dbReference type="ARBA" id="ARBA00022917"/>
    </source>
</evidence>
<comment type="subunit">
    <text evidence="10">Monomer.</text>
</comment>
<dbReference type="InterPro" id="IPR035684">
    <property type="entry name" value="ArgRS_core"/>
</dbReference>
<reference evidence="14" key="1">
    <citation type="submission" date="2020-10" db="EMBL/GenBank/DDBJ databases">
        <title>Ca. Dormibacterota MAGs.</title>
        <authorList>
            <person name="Montgomery K."/>
        </authorList>
    </citation>
    <scope>NUCLEOTIDE SEQUENCE [LARGE SCALE GENOMIC DNA]</scope>
    <source>
        <strain evidence="14">SC8812_S17_10</strain>
    </source>
</reference>
<dbReference type="GO" id="GO:0005737">
    <property type="term" value="C:cytoplasm"/>
    <property type="evidence" value="ECO:0007669"/>
    <property type="project" value="UniProtKB-SubCell"/>
</dbReference>
<dbReference type="InterPro" id="IPR014729">
    <property type="entry name" value="Rossmann-like_a/b/a_fold"/>
</dbReference>
<dbReference type="InterPro" id="IPR001412">
    <property type="entry name" value="aa-tRNA-synth_I_CS"/>
</dbReference>
<keyword evidence="7 10" id="KW-0648">Protein biosynthesis</keyword>
<name>A0A934K377_9BACT</name>
<dbReference type="Gene3D" id="1.10.730.10">
    <property type="entry name" value="Isoleucyl-tRNA Synthetase, Domain 1"/>
    <property type="match status" value="1"/>
</dbReference>
<dbReference type="AlphaFoldDB" id="A0A934K377"/>
<dbReference type="Pfam" id="PF03485">
    <property type="entry name" value="Arg_tRNA_synt_N"/>
    <property type="match status" value="1"/>
</dbReference>
<evidence type="ECO:0000256" key="1">
    <source>
        <dbReference type="ARBA" id="ARBA00004496"/>
    </source>
</evidence>
<comment type="caution">
    <text evidence="14">The sequence shown here is derived from an EMBL/GenBank/DDBJ whole genome shotgun (WGS) entry which is preliminary data.</text>
</comment>
<evidence type="ECO:0000256" key="3">
    <source>
        <dbReference type="ARBA" id="ARBA00022490"/>
    </source>
</evidence>
<accession>A0A934K377</accession>
<dbReference type="SMART" id="SM01016">
    <property type="entry name" value="Arg_tRNA_synt_N"/>
    <property type="match status" value="1"/>
</dbReference>
<dbReference type="SMART" id="SM00836">
    <property type="entry name" value="DALR_1"/>
    <property type="match status" value="1"/>
</dbReference>
<dbReference type="InterPro" id="IPR008909">
    <property type="entry name" value="DALR_anticod-bd"/>
</dbReference>
<dbReference type="NCBIfam" id="TIGR00456">
    <property type="entry name" value="argS"/>
    <property type="match status" value="1"/>
</dbReference>
<evidence type="ECO:0000313" key="14">
    <source>
        <dbReference type="EMBL" id="MBJ7597625.1"/>
    </source>
</evidence>